<gene>
    <name evidence="2" type="ORF">GSTENG00030863001</name>
</gene>
<accession>Q4RPZ1</accession>
<comment type="caution">
    <text evidence="2">The sequence shown here is derived from an EMBL/GenBank/DDBJ whole genome shotgun (WGS) entry which is preliminary data.</text>
</comment>
<evidence type="ECO:0000256" key="1">
    <source>
        <dbReference type="SAM" id="MobiDB-lite"/>
    </source>
</evidence>
<reference evidence="2" key="1">
    <citation type="journal article" date="2004" name="Nature">
        <title>Genome duplication in the teleost fish Tetraodon nigroviridis reveals the early vertebrate proto-karyotype.</title>
        <authorList>
            <person name="Jaillon O."/>
            <person name="Aury J.-M."/>
            <person name="Brunet F."/>
            <person name="Petit J.-L."/>
            <person name="Stange-Thomann N."/>
            <person name="Mauceli E."/>
            <person name="Bouneau L."/>
            <person name="Fischer C."/>
            <person name="Ozouf-Costaz C."/>
            <person name="Bernot A."/>
            <person name="Nicaud S."/>
            <person name="Jaffe D."/>
            <person name="Fisher S."/>
            <person name="Lutfalla G."/>
            <person name="Dossat C."/>
            <person name="Segurens B."/>
            <person name="Dasilva C."/>
            <person name="Salanoubat M."/>
            <person name="Levy M."/>
            <person name="Boudet N."/>
            <person name="Castellano S."/>
            <person name="Anthouard V."/>
            <person name="Jubin C."/>
            <person name="Castelli V."/>
            <person name="Katinka M."/>
            <person name="Vacherie B."/>
            <person name="Biemont C."/>
            <person name="Skalli Z."/>
            <person name="Cattolico L."/>
            <person name="Poulain J."/>
            <person name="De Berardinis V."/>
            <person name="Cruaud C."/>
            <person name="Duprat S."/>
            <person name="Brottier P."/>
            <person name="Coutanceau J.-P."/>
            <person name="Gouzy J."/>
            <person name="Parra G."/>
            <person name="Lardier G."/>
            <person name="Chapple C."/>
            <person name="McKernan K.J."/>
            <person name="McEwan P."/>
            <person name="Bosak S."/>
            <person name="Kellis M."/>
            <person name="Volff J.-N."/>
            <person name="Guigo R."/>
            <person name="Zody M.C."/>
            <person name="Mesirov J."/>
            <person name="Lindblad-Toh K."/>
            <person name="Birren B."/>
            <person name="Nusbaum C."/>
            <person name="Kahn D."/>
            <person name="Robinson-Rechavi M."/>
            <person name="Laudet V."/>
            <person name="Schachter V."/>
            <person name="Quetier F."/>
            <person name="Saurin W."/>
            <person name="Scarpelli C."/>
            <person name="Wincker P."/>
            <person name="Lander E.S."/>
            <person name="Weissenbach J."/>
            <person name="Roest Crollius H."/>
        </authorList>
    </citation>
    <scope>NUCLEOTIDE SEQUENCE [LARGE SCALE GENOMIC DNA]</scope>
</reference>
<dbReference type="KEGG" id="tng:GSTEN00030863G001"/>
<name>Q4RPZ1_TETNG</name>
<feature type="region of interest" description="Disordered" evidence="1">
    <location>
        <begin position="1"/>
        <end position="49"/>
    </location>
</feature>
<protein>
    <submittedName>
        <fullName evidence="2">(spotted green pufferfish) hypothetical protein</fullName>
    </submittedName>
</protein>
<dbReference type="EMBL" id="CAAE01015006">
    <property type="protein sequence ID" value="CAG09541.1"/>
    <property type="molecule type" value="Genomic_DNA"/>
</dbReference>
<feature type="compositionally biased region" description="Gly residues" evidence="1">
    <location>
        <begin position="30"/>
        <end position="49"/>
    </location>
</feature>
<evidence type="ECO:0000313" key="2">
    <source>
        <dbReference type="EMBL" id="CAG09541.1"/>
    </source>
</evidence>
<reference evidence="2" key="2">
    <citation type="submission" date="2004-02" db="EMBL/GenBank/DDBJ databases">
        <authorList>
            <consortium name="Genoscope"/>
            <consortium name="Whitehead Institute Centre for Genome Research"/>
        </authorList>
    </citation>
    <scope>NUCLEOTIDE SEQUENCE</scope>
</reference>
<dbReference type="AlphaFoldDB" id="Q4RPZ1"/>
<organism evidence="2">
    <name type="scientific">Tetraodon nigroviridis</name>
    <name type="common">Spotted green pufferfish</name>
    <name type="synonym">Chelonodon nigroviridis</name>
    <dbReference type="NCBI Taxonomy" id="99883"/>
    <lineage>
        <taxon>Eukaryota</taxon>
        <taxon>Metazoa</taxon>
        <taxon>Chordata</taxon>
        <taxon>Craniata</taxon>
        <taxon>Vertebrata</taxon>
        <taxon>Euteleostomi</taxon>
        <taxon>Actinopterygii</taxon>
        <taxon>Neopterygii</taxon>
        <taxon>Teleostei</taxon>
        <taxon>Neoteleostei</taxon>
        <taxon>Acanthomorphata</taxon>
        <taxon>Eupercaria</taxon>
        <taxon>Tetraodontiformes</taxon>
        <taxon>Tetradontoidea</taxon>
        <taxon>Tetraodontidae</taxon>
        <taxon>Tetraodon</taxon>
    </lineage>
</organism>
<sequence length="49" mass="4794">MTTELLSPRFQAASSPRDQWGASGRVIDAGGAGGSGTARCGETGGGGVR</sequence>
<proteinExistence type="predicted"/>